<name>V6LH37_9EUKA</name>
<evidence type="ECO:0000313" key="1">
    <source>
        <dbReference type="EMBL" id="EST43847.1"/>
    </source>
</evidence>
<dbReference type="VEuPathDB" id="GiardiaDB:SS50377_27156"/>
<dbReference type="EMBL" id="AUWU02000007">
    <property type="protein sequence ID" value="KAH0570863.1"/>
    <property type="molecule type" value="Genomic_DNA"/>
</dbReference>
<gene>
    <name evidence="1" type="ORF">SS50377_16391</name>
    <name evidence="2" type="ORF">SS50377_27156</name>
</gene>
<proteinExistence type="predicted"/>
<evidence type="ECO:0000313" key="2">
    <source>
        <dbReference type="EMBL" id="KAH0570863.1"/>
    </source>
</evidence>
<reference evidence="1 2" key="1">
    <citation type="journal article" date="2014" name="PLoS Genet.">
        <title>The Genome of Spironucleus salmonicida Highlights a Fish Pathogen Adapted to Fluctuating Environments.</title>
        <authorList>
            <person name="Xu F."/>
            <person name="Jerlstrom-Hultqvist J."/>
            <person name="Einarsson E."/>
            <person name="Astvaldsson A."/>
            <person name="Svard S.G."/>
            <person name="Andersson J.O."/>
        </authorList>
    </citation>
    <scope>NUCLEOTIDE SEQUENCE</scope>
    <source>
        <strain evidence="2">ATCC 50377</strain>
    </source>
</reference>
<organism evidence="1">
    <name type="scientific">Spironucleus salmonicida</name>
    <dbReference type="NCBI Taxonomy" id="348837"/>
    <lineage>
        <taxon>Eukaryota</taxon>
        <taxon>Metamonada</taxon>
        <taxon>Diplomonadida</taxon>
        <taxon>Hexamitidae</taxon>
        <taxon>Hexamitinae</taxon>
        <taxon>Spironucleus</taxon>
    </lineage>
</organism>
<accession>V6LH37</accession>
<reference evidence="2" key="2">
    <citation type="submission" date="2020-12" db="EMBL/GenBank/DDBJ databases">
        <title>New Spironucleus salmonicida genome in near-complete chromosomes.</title>
        <authorList>
            <person name="Xu F."/>
            <person name="Kurt Z."/>
            <person name="Jimenez-Gonzalez A."/>
            <person name="Astvaldsson A."/>
            <person name="Andersson J.O."/>
            <person name="Svard S.G."/>
        </authorList>
    </citation>
    <scope>NUCLEOTIDE SEQUENCE</scope>
    <source>
        <strain evidence="2">ATCC 50377</strain>
    </source>
</reference>
<evidence type="ECO:0000313" key="3">
    <source>
        <dbReference type="Proteomes" id="UP000018208"/>
    </source>
</evidence>
<dbReference type="Proteomes" id="UP000018208">
    <property type="component" value="Unassembled WGS sequence"/>
</dbReference>
<protein>
    <submittedName>
        <fullName evidence="1">Uncharacterized protein</fullName>
    </submittedName>
</protein>
<sequence length="69" mass="7464">MCGTQDRTSTSLPPKMGSQAKLLEYISASISTPLVTRSLSQVLPLEFSDGEEYDFADQGVAVVQSLLQQ</sequence>
<dbReference type="EMBL" id="KI546132">
    <property type="protein sequence ID" value="EST43847.1"/>
    <property type="molecule type" value="Genomic_DNA"/>
</dbReference>
<dbReference type="AlphaFoldDB" id="V6LH37"/>
<keyword evidence="3" id="KW-1185">Reference proteome</keyword>